<evidence type="ECO:0000259" key="12">
    <source>
        <dbReference type="PROSITE" id="PS50011"/>
    </source>
</evidence>
<feature type="transmembrane region" description="Helical" evidence="11">
    <location>
        <begin position="330"/>
        <end position="348"/>
    </location>
</feature>
<keyword evidence="11" id="KW-0472">Membrane</keyword>
<keyword evidence="4" id="KW-0808">Transferase</keyword>
<dbReference type="InterPro" id="IPR017441">
    <property type="entry name" value="Protein_kinase_ATP_BS"/>
</dbReference>
<dbReference type="Proteomes" id="UP000002866">
    <property type="component" value="Chromosome 1"/>
</dbReference>
<keyword evidence="3" id="KW-0723">Serine/threonine-protein kinase</keyword>
<evidence type="ECO:0000256" key="9">
    <source>
        <dbReference type="ARBA" id="ARBA00048679"/>
    </source>
</evidence>
<evidence type="ECO:0000256" key="10">
    <source>
        <dbReference type="PROSITE-ProRule" id="PRU10141"/>
    </source>
</evidence>
<dbReference type="Gene3D" id="1.10.510.10">
    <property type="entry name" value="Transferase(Phosphotransferase) domain 1"/>
    <property type="match status" value="1"/>
</dbReference>
<dbReference type="GO" id="GO:0005628">
    <property type="term" value="C:prospore membrane"/>
    <property type="evidence" value="ECO:0007669"/>
    <property type="project" value="EnsemblFungi"/>
</dbReference>
<keyword evidence="5 10" id="KW-0547">Nucleotide-binding</keyword>
<dbReference type="GO" id="GO:0005634">
    <property type="term" value="C:nucleus"/>
    <property type="evidence" value="ECO:0007669"/>
    <property type="project" value="EnsemblFungi"/>
</dbReference>
<dbReference type="STRING" id="1071380.I2GWN4"/>
<dbReference type="GO" id="GO:1903024">
    <property type="term" value="P:positive regulation of ascospore-type prospore membrane formation"/>
    <property type="evidence" value="ECO:0007669"/>
    <property type="project" value="EnsemblFungi"/>
</dbReference>
<evidence type="ECO:0000256" key="8">
    <source>
        <dbReference type="ARBA" id="ARBA00047899"/>
    </source>
</evidence>
<dbReference type="GO" id="GO:0005737">
    <property type="term" value="C:cytoplasm"/>
    <property type="evidence" value="ECO:0007669"/>
    <property type="project" value="EnsemblFungi"/>
</dbReference>
<dbReference type="Pfam" id="PF00069">
    <property type="entry name" value="Pkinase"/>
    <property type="match status" value="1"/>
</dbReference>
<dbReference type="RefSeq" id="XP_004178055.1">
    <property type="nucleotide sequence ID" value="XM_004178007.1"/>
</dbReference>
<dbReference type="GO" id="GO:0005524">
    <property type="term" value="F:ATP binding"/>
    <property type="evidence" value="ECO:0007669"/>
    <property type="project" value="UniProtKB-UniRule"/>
</dbReference>
<reference evidence="13 14" key="1">
    <citation type="journal article" date="2011" name="Proc. Natl. Acad. Sci. U.S.A.">
        <title>Evolutionary erosion of yeast sex chromosomes by mating-type switching accidents.</title>
        <authorList>
            <person name="Gordon J.L."/>
            <person name="Armisen D."/>
            <person name="Proux-Wera E."/>
            <person name="Oheigeartaigh S.S."/>
            <person name="Byrne K.P."/>
            <person name="Wolfe K.H."/>
        </authorList>
    </citation>
    <scope>NUCLEOTIDE SEQUENCE [LARGE SCALE GENOMIC DNA]</scope>
    <source>
        <strain evidence="14">ATCC 34711 / CBS 6284 / DSM 70876 / NBRC 10599 / NRRL Y-10934 / UCD 77-7</strain>
    </source>
</reference>
<dbReference type="PANTHER" id="PTHR48012:SF10">
    <property type="entry name" value="FI20177P1"/>
    <property type="match status" value="1"/>
</dbReference>
<dbReference type="InterPro" id="IPR000719">
    <property type="entry name" value="Prot_kinase_dom"/>
</dbReference>
<dbReference type="eggNOG" id="KOG0201">
    <property type="taxonomic scope" value="Eukaryota"/>
</dbReference>
<dbReference type="FunFam" id="1.10.510.10:FF:000499">
    <property type="entry name" value="Serine/threonine-protein kinase KIC1"/>
    <property type="match status" value="1"/>
</dbReference>
<dbReference type="OrthoDB" id="248923at2759"/>
<comment type="catalytic activity">
    <reaction evidence="9">
        <text>L-seryl-[protein] + ATP = O-phospho-L-seryl-[protein] + ADP + H(+)</text>
        <dbReference type="Rhea" id="RHEA:17989"/>
        <dbReference type="Rhea" id="RHEA-COMP:9863"/>
        <dbReference type="Rhea" id="RHEA-COMP:11604"/>
        <dbReference type="ChEBI" id="CHEBI:15378"/>
        <dbReference type="ChEBI" id="CHEBI:29999"/>
        <dbReference type="ChEBI" id="CHEBI:30616"/>
        <dbReference type="ChEBI" id="CHEBI:83421"/>
        <dbReference type="ChEBI" id="CHEBI:456216"/>
        <dbReference type="EC" id="2.7.11.1"/>
    </reaction>
</comment>
<comment type="catalytic activity">
    <reaction evidence="8">
        <text>L-threonyl-[protein] + ATP = O-phospho-L-threonyl-[protein] + ADP + H(+)</text>
        <dbReference type="Rhea" id="RHEA:46608"/>
        <dbReference type="Rhea" id="RHEA-COMP:11060"/>
        <dbReference type="Rhea" id="RHEA-COMP:11605"/>
        <dbReference type="ChEBI" id="CHEBI:15378"/>
        <dbReference type="ChEBI" id="CHEBI:30013"/>
        <dbReference type="ChEBI" id="CHEBI:30616"/>
        <dbReference type="ChEBI" id="CHEBI:61977"/>
        <dbReference type="ChEBI" id="CHEBI:456216"/>
        <dbReference type="EC" id="2.7.11.1"/>
    </reaction>
</comment>
<dbReference type="PROSITE" id="PS00107">
    <property type="entry name" value="PROTEIN_KINASE_ATP"/>
    <property type="match status" value="1"/>
</dbReference>
<accession>I2GWN4</accession>
<dbReference type="GO" id="GO:0030476">
    <property type="term" value="P:ascospore wall assembly"/>
    <property type="evidence" value="ECO:0007669"/>
    <property type="project" value="EnsemblFungi"/>
</dbReference>
<name>I2GWN4_HENB6</name>
<dbReference type="EMBL" id="HE806316">
    <property type="protein sequence ID" value="CCH58536.1"/>
    <property type="molecule type" value="Genomic_DNA"/>
</dbReference>
<dbReference type="SUPFAM" id="SSF56112">
    <property type="entry name" value="Protein kinase-like (PK-like)"/>
    <property type="match status" value="1"/>
</dbReference>
<dbReference type="FunCoup" id="I2GWN4">
    <property type="interactions" value="824"/>
</dbReference>
<feature type="binding site" evidence="10">
    <location>
        <position position="44"/>
    </location>
    <ligand>
        <name>ATP</name>
        <dbReference type="ChEBI" id="CHEBI:30616"/>
    </ligand>
</feature>
<keyword evidence="11" id="KW-1133">Transmembrane helix</keyword>
<gene>
    <name evidence="13" type="primary">TBLA0A07460</name>
    <name evidence="13" type="ORF">TBLA_0A07460</name>
</gene>
<evidence type="ECO:0000256" key="1">
    <source>
        <dbReference type="ARBA" id="ARBA00008874"/>
    </source>
</evidence>
<dbReference type="KEGG" id="tbl:TBLA_0A07460"/>
<dbReference type="EC" id="2.7.11.1" evidence="2"/>
<dbReference type="GO" id="GO:0051229">
    <property type="term" value="P:meiotic spindle disassembly"/>
    <property type="evidence" value="ECO:0007669"/>
    <property type="project" value="EnsemblFungi"/>
</dbReference>
<dbReference type="SMART" id="SM00220">
    <property type="entry name" value="S_TKc"/>
    <property type="match status" value="1"/>
</dbReference>
<evidence type="ECO:0000313" key="13">
    <source>
        <dbReference type="EMBL" id="CCH58536.1"/>
    </source>
</evidence>
<keyword evidence="14" id="KW-1185">Reference proteome</keyword>
<dbReference type="OMA" id="DVSMWIV"/>
<feature type="domain" description="Protein kinase" evidence="12">
    <location>
        <begin position="15"/>
        <end position="269"/>
    </location>
</feature>
<dbReference type="GO" id="GO:1904750">
    <property type="term" value="P:negative regulation of protein localization to nucleolus"/>
    <property type="evidence" value="ECO:0007669"/>
    <property type="project" value="EnsemblFungi"/>
</dbReference>
<organism evidence="13 14">
    <name type="scientific">Henningerozyma blattae (strain ATCC 34711 / CBS 6284 / DSM 70876 / NBRC 10599 / NRRL Y-10934 / UCD 77-7)</name>
    <name type="common">Yeast</name>
    <name type="synonym">Tetrapisispora blattae</name>
    <dbReference type="NCBI Taxonomy" id="1071380"/>
    <lineage>
        <taxon>Eukaryota</taxon>
        <taxon>Fungi</taxon>
        <taxon>Dikarya</taxon>
        <taxon>Ascomycota</taxon>
        <taxon>Saccharomycotina</taxon>
        <taxon>Saccharomycetes</taxon>
        <taxon>Saccharomycetales</taxon>
        <taxon>Saccharomycetaceae</taxon>
        <taxon>Henningerozyma</taxon>
    </lineage>
</organism>
<dbReference type="HOGENOM" id="CLU_000288_63_23_1"/>
<keyword evidence="6" id="KW-0418">Kinase</keyword>
<keyword evidence="7 10" id="KW-0067">ATP-binding</keyword>
<dbReference type="InterPro" id="IPR011009">
    <property type="entry name" value="Kinase-like_dom_sf"/>
</dbReference>
<keyword evidence="11" id="KW-0812">Transmembrane</keyword>
<dbReference type="GeneID" id="14493327"/>
<evidence type="ECO:0000256" key="6">
    <source>
        <dbReference type="ARBA" id="ARBA00022777"/>
    </source>
</evidence>
<evidence type="ECO:0000256" key="2">
    <source>
        <dbReference type="ARBA" id="ARBA00012513"/>
    </source>
</evidence>
<dbReference type="InParanoid" id="I2GWN4"/>
<evidence type="ECO:0000256" key="11">
    <source>
        <dbReference type="SAM" id="Phobius"/>
    </source>
</evidence>
<comment type="similarity">
    <text evidence="1">Belongs to the protein kinase superfamily. STE Ser/Thr protein kinase family. STE20 subfamily.</text>
</comment>
<dbReference type="PANTHER" id="PTHR48012">
    <property type="entry name" value="STERILE20-LIKE KINASE, ISOFORM B-RELATED"/>
    <property type="match status" value="1"/>
</dbReference>
<protein>
    <recommendedName>
        <fullName evidence="2">non-specific serine/threonine protein kinase</fullName>
        <ecNumber evidence="2">2.7.11.1</ecNumber>
    </recommendedName>
</protein>
<evidence type="ECO:0000256" key="4">
    <source>
        <dbReference type="ARBA" id="ARBA00022679"/>
    </source>
</evidence>
<dbReference type="AlphaFoldDB" id="I2GWN4"/>
<evidence type="ECO:0000313" key="14">
    <source>
        <dbReference type="Proteomes" id="UP000002866"/>
    </source>
</evidence>
<proteinExistence type="inferred from homology"/>
<dbReference type="InterPro" id="IPR050629">
    <property type="entry name" value="STE20/SPS1-PAK"/>
</dbReference>
<evidence type="ECO:0000256" key="7">
    <source>
        <dbReference type="ARBA" id="ARBA00022840"/>
    </source>
</evidence>
<evidence type="ECO:0000256" key="5">
    <source>
        <dbReference type="ARBA" id="ARBA00022741"/>
    </source>
</evidence>
<dbReference type="GO" id="GO:0004674">
    <property type="term" value="F:protein serine/threonine kinase activity"/>
    <property type="evidence" value="ECO:0007669"/>
    <property type="project" value="UniProtKB-KW"/>
</dbReference>
<dbReference type="PROSITE" id="PS50011">
    <property type="entry name" value="PROTEIN_KINASE_DOM"/>
    <property type="match status" value="1"/>
</dbReference>
<evidence type="ECO:0000256" key="3">
    <source>
        <dbReference type="ARBA" id="ARBA00022527"/>
    </source>
</evidence>
<sequence length="516" mass="58762">MSQLYKNPTQPSSLFLMEKCVGRGNFGDVYKAVEIKSGKIVAIKVVNLEHTNEDIELLSQEIFFLAELRSPYVTKYLTTLLEDVSIWIVMEYCGGGSCADLIKYAYKRGLPENKASFITKEVLKGLRYLHEQKKIHRDIKAANILLTDDGMVKLGDFGVSGQIKATLKKDTFVGTPYWMAPEVVKKDESGYNEKADIWSLGITVYELLKGCPPLAKYDPMKVMISVPKRRAPKLHGHYSEDAKSFISHCLIKDPNARPNAKTLSKFPFVNHNEISHLKSDVDYVKKLESERKYLKNPKFPLNNKVYDNCPGTVEWDFDPGKTLSNKANKIIIIAVVIAIIVVIMIIIITKIDYLIIITNIILEEIYKIGQEAENSPISPSSNNISPISPAIGNLETPLTSHGTISFRKYDNHNINNVNIYNTNNKQNNENYLIGEQGVTCQQRMQDPRMRDFDYMTNVIFFSFKRMNERANDDVVRSYVLGMLNKFESTEEKVPGFCQIFIEEVAMRMDAINDYLK</sequence>